<evidence type="ECO:0000313" key="2">
    <source>
        <dbReference type="EMBL" id="MBD0380067.1"/>
    </source>
</evidence>
<dbReference type="Proteomes" id="UP000650466">
    <property type="component" value="Unassembled WGS sequence"/>
</dbReference>
<keyword evidence="1" id="KW-0732">Signal</keyword>
<dbReference type="Gene3D" id="3.40.190.10">
    <property type="entry name" value="Periplasmic binding protein-like II"/>
    <property type="match status" value="1"/>
</dbReference>
<dbReference type="AlphaFoldDB" id="A0A926QJ69"/>
<gene>
    <name evidence="2" type="ORF">ICC18_08085</name>
</gene>
<organism evidence="2 3">
    <name type="scientific">Paenibacillus sedimenti</name>
    <dbReference type="NCBI Taxonomy" id="2770274"/>
    <lineage>
        <taxon>Bacteria</taxon>
        <taxon>Bacillati</taxon>
        <taxon>Bacillota</taxon>
        <taxon>Bacilli</taxon>
        <taxon>Bacillales</taxon>
        <taxon>Paenibacillaceae</taxon>
        <taxon>Paenibacillus</taxon>
    </lineage>
</organism>
<reference evidence="2" key="1">
    <citation type="submission" date="2020-09" db="EMBL/GenBank/DDBJ databases">
        <title>Draft Genome Sequence of Paenibacillus sp. WST5.</title>
        <authorList>
            <person name="Bao Z."/>
        </authorList>
    </citation>
    <scope>NUCLEOTIDE SEQUENCE</scope>
    <source>
        <strain evidence="2">WST5</strain>
    </source>
</reference>
<protein>
    <recommendedName>
        <fullName evidence="4">Extracellular solute-binding protein</fullName>
    </recommendedName>
</protein>
<name>A0A926QJ69_9BACL</name>
<evidence type="ECO:0008006" key="4">
    <source>
        <dbReference type="Google" id="ProtNLM"/>
    </source>
</evidence>
<proteinExistence type="predicted"/>
<evidence type="ECO:0000256" key="1">
    <source>
        <dbReference type="SAM" id="SignalP"/>
    </source>
</evidence>
<sequence length="175" mass="18972">MKVKLFLVTMVALMVMLAGCGGPKPDVSIFIMGQNGFPAEIGSKLEDSLKSKVGEIPTVKIVTSPIFSMEKMIVELAAGGNGIFVLPEEQFNVLSKQAGFVPLDDTIQPEDYPNGVIEIAEEGKPAEKHLYGIPLADNKWMKEQGFNGKGLVAFIPQNAEKINEAKQVLKIIAQK</sequence>
<evidence type="ECO:0000313" key="3">
    <source>
        <dbReference type="Proteomes" id="UP000650466"/>
    </source>
</evidence>
<dbReference type="PROSITE" id="PS51257">
    <property type="entry name" value="PROKAR_LIPOPROTEIN"/>
    <property type="match status" value="1"/>
</dbReference>
<comment type="caution">
    <text evidence="2">The sequence shown here is derived from an EMBL/GenBank/DDBJ whole genome shotgun (WGS) entry which is preliminary data.</text>
</comment>
<keyword evidence="3" id="KW-1185">Reference proteome</keyword>
<accession>A0A926QJ69</accession>
<dbReference type="EMBL" id="JACVVD010000002">
    <property type="protein sequence ID" value="MBD0380067.1"/>
    <property type="molecule type" value="Genomic_DNA"/>
</dbReference>
<feature type="signal peptide" evidence="1">
    <location>
        <begin position="1"/>
        <end position="20"/>
    </location>
</feature>
<feature type="chain" id="PRO_5039454005" description="Extracellular solute-binding protein" evidence="1">
    <location>
        <begin position="21"/>
        <end position="175"/>
    </location>
</feature>